<name>A0ABV3J534_9ACTN</name>
<proteinExistence type="predicted"/>
<accession>A0ABV3J534</accession>
<comment type="caution">
    <text evidence="5">The sequence shown here is derived from an EMBL/GenBank/DDBJ whole genome shotgun (WGS) entry which is preliminary data.</text>
</comment>
<dbReference type="InterPro" id="IPR041583">
    <property type="entry name" value="TetR_C_31"/>
</dbReference>
<feature type="domain" description="HTH tetR-type" evidence="4">
    <location>
        <begin position="14"/>
        <end position="74"/>
    </location>
</feature>
<keyword evidence="1 2" id="KW-0238">DNA-binding</keyword>
<feature type="DNA-binding region" description="H-T-H motif" evidence="2">
    <location>
        <begin position="37"/>
        <end position="56"/>
    </location>
</feature>
<feature type="region of interest" description="Disordered" evidence="3">
    <location>
        <begin position="187"/>
        <end position="208"/>
    </location>
</feature>
<dbReference type="InterPro" id="IPR001647">
    <property type="entry name" value="HTH_TetR"/>
</dbReference>
<evidence type="ECO:0000313" key="5">
    <source>
        <dbReference type="EMBL" id="MEV4927799.1"/>
    </source>
</evidence>
<evidence type="ECO:0000256" key="2">
    <source>
        <dbReference type="PROSITE-ProRule" id="PRU00335"/>
    </source>
</evidence>
<dbReference type="PANTHER" id="PTHR30055:SF231">
    <property type="entry name" value="TRANSCRIPTIONAL REGULATORY PROTEIN (PROBABLY DEOR-FAMILY)-RELATED"/>
    <property type="match status" value="1"/>
</dbReference>
<dbReference type="Proteomes" id="UP001552479">
    <property type="component" value="Unassembled WGS sequence"/>
</dbReference>
<evidence type="ECO:0000313" key="6">
    <source>
        <dbReference type="Proteomes" id="UP001552479"/>
    </source>
</evidence>
<evidence type="ECO:0000259" key="4">
    <source>
        <dbReference type="PROSITE" id="PS50977"/>
    </source>
</evidence>
<dbReference type="PANTHER" id="PTHR30055">
    <property type="entry name" value="HTH-TYPE TRANSCRIPTIONAL REGULATOR RUTR"/>
    <property type="match status" value="1"/>
</dbReference>
<evidence type="ECO:0000256" key="1">
    <source>
        <dbReference type="ARBA" id="ARBA00023125"/>
    </source>
</evidence>
<reference evidence="5 6" key="1">
    <citation type="submission" date="2024-06" db="EMBL/GenBank/DDBJ databases">
        <title>The Natural Products Discovery Center: Release of the First 8490 Sequenced Strains for Exploring Actinobacteria Biosynthetic Diversity.</title>
        <authorList>
            <person name="Kalkreuter E."/>
            <person name="Kautsar S.A."/>
            <person name="Yang D."/>
            <person name="Bader C.D."/>
            <person name="Teijaro C.N."/>
            <person name="Fluegel L."/>
            <person name="Davis C.M."/>
            <person name="Simpson J.R."/>
            <person name="Lauterbach L."/>
            <person name="Steele A.D."/>
            <person name="Gui C."/>
            <person name="Meng S."/>
            <person name="Li G."/>
            <person name="Viehrig K."/>
            <person name="Ye F."/>
            <person name="Su P."/>
            <person name="Kiefer A.F."/>
            <person name="Nichols A."/>
            <person name="Cepeda A.J."/>
            <person name="Yan W."/>
            <person name="Fan B."/>
            <person name="Jiang Y."/>
            <person name="Adhikari A."/>
            <person name="Zheng C.-J."/>
            <person name="Schuster L."/>
            <person name="Cowan T.M."/>
            <person name="Smanski M.J."/>
            <person name="Chevrette M.G."/>
            <person name="De Carvalho L.P.S."/>
            <person name="Shen B."/>
        </authorList>
    </citation>
    <scope>NUCLEOTIDE SEQUENCE [LARGE SCALE GENOMIC DNA]</scope>
    <source>
        <strain evidence="5 6">NPDC053791</strain>
    </source>
</reference>
<dbReference type="Gene3D" id="1.10.357.10">
    <property type="entry name" value="Tetracycline Repressor, domain 2"/>
    <property type="match status" value="1"/>
</dbReference>
<protein>
    <submittedName>
        <fullName evidence="5">TetR family transcriptional regulator</fullName>
    </submittedName>
</protein>
<keyword evidence="6" id="KW-1185">Reference proteome</keyword>
<dbReference type="InterPro" id="IPR009057">
    <property type="entry name" value="Homeodomain-like_sf"/>
</dbReference>
<sequence>MATERPAIRRRDPQRRIAEISAATEKVIAARGIEGLTHRAVAEEAGVPLGATTYHFATKDDLISAALQRAVDAYAAYLEDWVAQRPGLTAEQLTVLLTDVLLSCLGPQREQQVMEFELYLAALRRPALRPIADQYIELTVQALAHYADPVTATAVAAAMNGLTLRGLAGTHPPARADIEAVLRRILTPNPTLTTPDDRKEPGQQRIAS</sequence>
<dbReference type="PROSITE" id="PS50977">
    <property type="entry name" value="HTH_TETR_2"/>
    <property type="match status" value="1"/>
</dbReference>
<dbReference type="SUPFAM" id="SSF46689">
    <property type="entry name" value="Homeodomain-like"/>
    <property type="match status" value="1"/>
</dbReference>
<dbReference type="PRINTS" id="PR00455">
    <property type="entry name" value="HTHTETR"/>
</dbReference>
<dbReference type="RefSeq" id="WP_359095731.1">
    <property type="nucleotide sequence ID" value="NZ_JBEZGT010000004.1"/>
</dbReference>
<dbReference type="Pfam" id="PF00440">
    <property type="entry name" value="TetR_N"/>
    <property type="match status" value="1"/>
</dbReference>
<dbReference type="EMBL" id="JBFASG010000059">
    <property type="protein sequence ID" value="MEV4927799.1"/>
    <property type="molecule type" value="Genomic_DNA"/>
</dbReference>
<gene>
    <name evidence="5" type="ORF">AB0L03_34185</name>
</gene>
<dbReference type="InterPro" id="IPR050109">
    <property type="entry name" value="HTH-type_TetR-like_transc_reg"/>
</dbReference>
<organism evidence="5 6">
    <name type="scientific">Streptomyces roseoverticillatus</name>
    <dbReference type="NCBI Taxonomy" id="66429"/>
    <lineage>
        <taxon>Bacteria</taxon>
        <taxon>Bacillati</taxon>
        <taxon>Actinomycetota</taxon>
        <taxon>Actinomycetes</taxon>
        <taxon>Kitasatosporales</taxon>
        <taxon>Streptomycetaceae</taxon>
        <taxon>Streptomyces</taxon>
    </lineage>
</organism>
<evidence type="ECO:0000256" key="3">
    <source>
        <dbReference type="SAM" id="MobiDB-lite"/>
    </source>
</evidence>
<dbReference type="Pfam" id="PF17940">
    <property type="entry name" value="TetR_C_31"/>
    <property type="match status" value="1"/>
</dbReference>